<dbReference type="InterPro" id="IPR008822">
    <property type="entry name" value="Endonuclease_RusA-like"/>
</dbReference>
<dbReference type="Pfam" id="PF05866">
    <property type="entry name" value="RusA"/>
    <property type="match status" value="1"/>
</dbReference>
<evidence type="ECO:0000313" key="1">
    <source>
        <dbReference type="EMBL" id="KNZ70361.1"/>
    </source>
</evidence>
<dbReference type="InterPro" id="IPR036614">
    <property type="entry name" value="RusA-like_sf"/>
</dbReference>
<gene>
    <name evidence="1" type="primary">rusA</name>
    <name evidence="1" type="ORF">Tfer_0922</name>
</gene>
<keyword evidence="2" id="KW-1185">Reference proteome</keyword>
<comment type="caution">
    <text evidence="1">The sequence shown here is derived from an EMBL/GenBank/DDBJ whole genome shotgun (WGS) entry which is preliminary data.</text>
</comment>
<dbReference type="Proteomes" id="UP000037175">
    <property type="component" value="Unassembled WGS sequence"/>
</dbReference>
<evidence type="ECO:0000313" key="2">
    <source>
        <dbReference type="Proteomes" id="UP000037175"/>
    </source>
</evidence>
<dbReference type="GO" id="GO:0006310">
    <property type="term" value="P:DNA recombination"/>
    <property type="evidence" value="ECO:0007669"/>
    <property type="project" value="InterPro"/>
</dbReference>
<name>A0A0L6W4F8_9FIRM</name>
<dbReference type="AlphaFoldDB" id="A0A0L6W4F8"/>
<dbReference type="SUPFAM" id="SSF103084">
    <property type="entry name" value="Holliday junction resolvase RusA"/>
    <property type="match status" value="1"/>
</dbReference>
<dbReference type="GO" id="GO:0000287">
    <property type="term" value="F:magnesium ion binding"/>
    <property type="evidence" value="ECO:0007669"/>
    <property type="project" value="InterPro"/>
</dbReference>
<organism evidence="1 2">
    <name type="scientific">Thermincola ferriacetica</name>
    <dbReference type="NCBI Taxonomy" id="281456"/>
    <lineage>
        <taxon>Bacteria</taxon>
        <taxon>Bacillati</taxon>
        <taxon>Bacillota</taxon>
        <taxon>Clostridia</taxon>
        <taxon>Eubacteriales</taxon>
        <taxon>Thermincolaceae</taxon>
        <taxon>Thermincola</taxon>
    </lineage>
</organism>
<sequence>MLEKITLIIPGRPVPMVRMTRRGKYVKPRAQQYLDYLNAIAGYCYTVRPRPLLWDNISVDAAVYLPEGRRGDLDNYLKAFLDGLQRGGVFTDDKIVTEARVKIIPCPRGREKAEITIRKIG</sequence>
<accession>A0A0L6W4F8</accession>
<reference evidence="2" key="1">
    <citation type="submission" date="2015-07" db="EMBL/GenBank/DDBJ databases">
        <title>Complete Genome of Thermincola ferriacetica strain Z-0001T.</title>
        <authorList>
            <person name="Lusk B."/>
            <person name="Badalamenti J.P."/>
            <person name="Parameswaran P."/>
            <person name="Bond D.R."/>
            <person name="Torres C.I."/>
        </authorList>
    </citation>
    <scope>NUCLEOTIDE SEQUENCE [LARGE SCALE GENOMIC DNA]</scope>
    <source>
        <strain evidence="2">Z-0001</strain>
    </source>
</reference>
<dbReference type="Gene3D" id="3.30.1330.70">
    <property type="entry name" value="Holliday junction resolvase RusA"/>
    <property type="match status" value="1"/>
</dbReference>
<protein>
    <submittedName>
        <fullName evidence="1">Crossover junction endodeoxyribonuclease RusA</fullName>
    </submittedName>
</protein>
<proteinExistence type="predicted"/>
<dbReference type="EMBL" id="LGTE01000004">
    <property type="protein sequence ID" value="KNZ70361.1"/>
    <property type="molecule type" value="Genomic_DNA"/>
</dbReference>
<dbReference type="GO" id="GO:0006281">
    <property type="term" value="P:DNA repair"/>
    <property type="evidence" value="ECO:0007669"/>
    <property type="project" value="InterPro"/>
</dbReference>